<keyword evidence="1" id="KW-1133">Transmembrane helix</keyword>
<reference evidence="2 3" key="1">
    <citation type="submission" date="2024-04" db="EMBL/GenBank/DDBJ databases">
        <title>Phyllosticta paracitricarpa is synonymous to the EU quarantine fungus P. citricarpa based on phylogenomic analyses.</title>
        <authorList>
            <consortium name="Lawrence Berkeley National Laboratory"/>
            <person name="Van ingen-buijs V.A."/>
            <person name="Van westerhoven A.C."/>
            <person name="Haridas S."/>
            <person name="Skiadas P."/>
            <person name="Martin F."/>
            <person name="Groenewald J.Z."/>
            <person name="Crous P.W."/>
            <person name="Seidl M.F."/>
        </authorList>
    </citation>
    <scope>NUCLEOTIDE SEQUENCE [LARGE SCALE GENOMIC DNA]</scope>
    <source>
        <strain evidence="2 3">CPC 17464</strain>
    </source>
</reference>
<evidence type="ECO:0000256" key="1">
    <source>
        <dbReference type="SAM" id="Phobius"/>
    </source>
</evidence>
<gene>
    <name evidence="2" type="ORF">J3D65DRAFT_615739</name>
</gene>
<sequence length="102" mass="11276">MFLCVYAACLSGRDLVLSYVAWLFLPSFAAAVYYLYIYSSEHNGTAKTHGLILSHRHVSTLEGLAVLKREARPVVGRLAWVGSLLVPLRRAGASRQKARASR</sequence>
<protein>
    <submittedName>
        <fullName evidence="2">Uncharacterized protein</fullName>
    </submittedName>
</protein>
<organism evidence="2 3">
    <name type="scientific">Phyllosticta citribraziliensis</name>
    <dbReference type="NCBI Taxonomy" id="989973"/>
    <lineage>
        <taxon>Eukaryota</taxon>
        <taxon>Fungi</taxon>
        <taxon>Dikarya</taxon>
        <taxon>Ascomycota</taxon>
        <taxon>Pezizomycotina</taxon>
        <taxon>Dothideomycetes</taxon>
        <taxon>Dothideomycetes incertae sedis</taxon>
        <taxon>Botryosphaeriales</taxon>
        <taxon>Phyllostictaceae</taxon>
        <taxon>Phyllosticta</taxon>
    </lineage>
</organism>
<comment type="caution">
    <text evidence="2">The sequence shown here is derived from an EMBL/GenBank/DDBJ whole genome shotgun (WGS) entry which is preliminary data.</text>
</comment>
<evidence type="ECO:0000313" key="2">
    <source>
        <dbReference type="EMBL" id="KAK7540577.1"/>
    </source>
</evidence>
<keyword evidence="1" id="KW-0472">Membrane</keyword>
<dbReference type="Proteomes" id="UP001360953">
    <property type="component" value="Unassembled WGS sequence"/>
</dbReference>
<dbReference type="EMBL" id="JBBPEH010000003">
    <property type="protein sequence ID" value="KAK7540577.1"/>
    <property type="molecule type" value="Genomic_DNA"/>
</dbReference>
<keyword evidence="1" id="KW-0812">Transmembrane</keyword>
<evidence type="ECO:0000313" key="3">
    <source>
        <dbReference type="Proteomes" id="UP001360953"/>
    </source>
</evidence>
<proteinExistence type="predicted"/>
<name>A0ABR1LZE1_9PEZI</name>
<dbReference type="GeneID" id="92032273"/>
<feature type="transmembrane region" description="Helical" evidence="1">
    <location>
        <begin position="16"/>
        <end position="37"/>
    </location>
</feature>
<dbReference type="RefSeq" id="XP_066657508.1">
    <property type="nucleotide sequence ID" value="XM_066799367.1"/>
</dbReference>
<accession>A0ABR1LZE1</accession>
<keyword evidence="3" id="KW-1185">Reference proteome</keyword>